<evidence type="ECO:0000256" key="1">
    <source>
        <dbReference type="SAM" id="Phobius"/>
    </source>
</evidence>
<organism evidence="2 3">
    <name type="scientific">Dongia mobilis</name>
    <dbReference type="NCBI Taxonomy" id="578943"/>
    <lineage>
        <taxon>Bacteria</taxon>
        <taxon>Pseudomonadati</taxon>
        <taxon>Pseudomonadota</taxon>
        <taxon>Alphaproteobacteria</taxon>
        <taxon>Rhodospirillales</taxon>
        <taxon>Dongiaceae</taxon>
        <taxon>Dongia</taxon>
    </lineage>
</organism>
<keyword evidence="1" id="KW-0812">Transmembrane</keyword>
<proteinExistence type="predicted"/>
<keyword evidence="1" id="KW-1133">Transmembrane helix</keyword>
<keyword evidence="3" id="KW-1185">Reference proteome</keyword>
<dbReference type="EMBL" id="SNYW01000011">
    <property type="protein sequence ID" value="TDQ80602.1"/>
    <property type="molecule type" value="Genomic_DNA"/>
</dbReference>
<evidence type="ECO:0000313" key="2">
    <source>
        <dbReference type="EMBL" id="TDQ80602.1"/>
    </source>
</evidence>
<feature type="transmembrane region" description="Helical" evidence="1">
    <location>
        <begin position="188"/>
        <end position="209"/>
    </location>
</feature>
<dbReference type="InterPro" id="IPR009495">
    <property type="entry name" value="NrsF"/>
</dbReference>
<feature type="transmembrane region" description="Helical" evidence="1">
    <location>
        <begin position="93"/>
        <end position="112"/>
    </location>
</feature>
<comment type="caution">
    <text evidence="2">The sequence shown here is derived from an EMBL/GenBank/DDBJ whole genome shotgun (WGS) entry which is preliminary data.</text>
</comment>
<keyword evidence="1" id="KW-0472">Membrane</keyword>
<evidence type="ECO:0008006" key="4">
    <source>
        <dbReference type="Google" id="ProtNLM"/>
    </source>
</evidence>
<dbReference type="Pfam" id="PF06532">
    <property type="entry name" value="NrsF"/>
    <property type="match status" value="1"/>
</dbReference>
<reference evidence="2 3" key="1">
    <citation type="submission" date="2019-03" db="EMBL/GenBank/DDBJ databases">
        <title>Genomic Encyclopedia of Type Strains, Phase III (KMG-III): the genomes of soil and plant-associated and newly described type strains.</title>
        <authorList>
            <person name="Whitman W."/>
        </authorList>
    </citation>
    <scope>NUCLEOTIDE SEQUENCE [LARGE SCALE GENOMIC DNA]</scope>
    <source>
        <strain evidence="2 3">CGMCC 1.7660</strain>
    </source>
</reference>
<gene>
    <name evidence="2" type="ORF">A8950_3137</name>
</gene>
<dbReference type="OrthoDB" id="9816468at2"/>
<evidence type="ECO:0000313" key="3">
    <source>
        <dbReference type="Proteomes" id="UP000295783"/>
    </source>
</evidence>
<feature type="transmembrane region" description="Helical" evidence="1">
    <location>
        <begin position="63"/>
        <end position="81"/>
    </location>
</feature>
<accession>A0A4R6WJM5</accession>
<feature type="transmembrane region" description="Helical" evidence="1">
    <location>
        <begin position="157"/>
        <end position="176"/>
    </location>
</feature>
<dbReference type="RefSeq" id="WP_133614585.1">
    <property type="nucleotide sequence ID" value="NZ_SNYW01000011.1"/>
</dbReference>
<feature type="transmembrane region" description="Helical" evidence="1">
    <location>
        <begin position="21"/>
        <end position="43"/>
    </location>
</feature>
<protein>
    <recommendedName>
        <fullName evidence="4">DUF1109 family protein</fullName>
    </recommendedName>
</protein>
<name>A0A4R6WJM5_9PROT</name>
<sequence>MKTDQLIDSLVADQGRRVNGSGMTLLASLPIALLVSIALFAYVLDMRDDLAAALESWRYLLKLLLPALVAVAAIALMLHLARPQAAAAVLRWLAWLAVPLVLGLLAEAVLVPRESWGVVAIGQNPLFCLFFVPALSLPPLAAALWSLSRGAPQSPTAAGIVAGLAAGGIGALLYAAHCDNDSPFYLALWYLGGISIVTLLGGLIGHRYLRW</sequence>
<dbReference type="AlphaFoldDB" id="A0A4R6WJM5"/>
<feature type="transmembrane region" description="Helical" evidence="1">
    <location>
        <begin position="124"/>
        <end position="145"/>
    </location>
</feature>
<dbReference type="Proteomes" id="UP000295783">
    <property type="component" value="Unassembled WGS sequence"/>
</dbReference>